<sequence length="409" mass="45773">MWEHIEEFGDLHTVLYAEDCIVLHLETPWPTDSPVPNGCVLIPDSGLLTTNTKSLVAAKSALTEVKIRGALFAGCVEFKSSESLQDAVGQLLRATQKICIFHNRNAIYNLIRLFPNAKILALLHDLARHVIEEDEPYVNPLEPLVESSLLTDVIGSVGWINSGVLRISWVTLLAIFRTCPLVEVDSLETIIALSGFEHLRSLTVSFSQLTDVSGELGRVLETWPRLEKLHLDSCSGVRLSTINTRCRRLTHLGLVNSEVSAEGGTSTIASFRQLEFVQVSVSIERATFDVFLTAISRNLRTINCLDDNMTSWFLSLCCCGPVLFPRLENICLVTSSPLLKLNITPSDLWDVIKALPALRYLVTDSYDLRVFVENFWEPRGRVSLLWCDCVVCGVEEPRLKAIWENFDMI</sequence>
<comment type="caution">
    <text evidence="1">The sequence shown here is derived from an EMBL/GenBank/DDBJ whole genome shotgun (WGS) entry which is preliminary data.</text>
</comment>
<dbReference type="EMBL" id="JABSTR010000004">
    <property type="protein sequence ID" value="KAH9368077.1"/>
    <property type="molecule type" value="Genomic_DNA"/>
</dbReference>
<evidence type="ECO:0000313" key="2">
    <source>
        <dbReference type="Proteomes" id="UP000821853"/>
    </source>
</evidence>
<dbReference type="InterPro" id="IPR032675">
    <property type="entry name" value="LRR_dom_sf"/>
</dbReference>
<organism evidence="1 2">
    <name type="scientific">Haemaphysalis longicornis</name>
    <name type="common">Bush tick</name>
    <dbReference type="NCBI Taxonomy" id="44386"/>
    <lineage>
        <taxon>Eukaryota</taxon>
        <taxon>Metazoa</taxon>
        <taxon>Ecdysozoa</taxon>
        <taxon>Arthropoda</taxon>
        <taxon>Chelicerata</taxon>
        <taxon>Arachnida</taxon>
        <taxon>Acari</taxon>
        <taxon>Parasitiformes</taxon>
        <taxon>Ixodida</taxon>
        <taxon>Ixodoidea</taxon>
        <taxon>Ixodidae</taxon>
        <taxon>Haemaphysalinae</taxon>
        <taxon>Haemaphysalis</taxon>
    </lineage>
</organism>
<dbReference type="Proteomes" id="UP000821853">
    <property type="component" value="Chromosome 2"/>
</dbReference>
<accession>A0A9J6FYC1</accession>
<evidence type="ECO:0000313" key="1">
    <source>
        <dbReference type="EMBL" id="KAH9368077.1"/>
    </source>
</evidence>
<proteinExistence type="predicted"/>
<reference evidence="1 2" key="1">
    <citation type="journal article" date="2020" name="Cell">
        <title>Large-Scale Comparative Analyses of Tick Genomes Elucidate Their Genetic Diversity and Vector Capacities.</title>
        <authorList>
            <consortium name="Tick Genome and Microbiome Consortium (TIGMIC)"/>
            <person name="Jia N."/>
            <person name="Wang J."/>
            <person name="Shi W."/>
            <person name="Du L."/>
            <person name="Sun Y."/>
            <person name="Zhan W."/>
            <person name="Jiang J.F."/>
            <person name="Wang Q."/>
            <person name="Zhang B."/>
            <person name="Ji P."/>
            <person name="Bell-Sakyi L."/>
            <person name="Cui X.M."/>
            <person name="Yuan T.T."/>
            <person name="Jiang B.G."/>
            <person name="Yang W.F."/>
            <person name="Lam T.T."/>
            <person name="Chang Q.C."/>
            <person name="Ding S.J."/>
            <person name="Wang X.J."/>
            <person name="Zhu J.G."/>
            <person name="Ruan X.D."/>
            <person name="Zhao L."/>
            <person name="Wei J.T."/>
            <person name="Ye R.Z."/>
            <person name="Que T.C."/>
            <person name="Du C.H."/>
            <person name="Zhou Y.H."/>
            <person name="Cheng J.X."/>
            <person name="Dai P.F."/>
            <person name="Guo W.B."/>
            <person name="Han X.H."/>
            <person name="Huang E.J."/>
            <person name="Li L.F."/>
            <person name="Wei W."/>
            <person name="Gao Y.C."/>
            <person name="Liu J.Z."/>
            <person name="Shao H.Z."/>
            <person name="Wang X."/>
            <person name="Wang C.C."/>
            <person name="Yang T.C."/>
            <person name="Huo Q.B."/>
            <person name="Li W."/>
            <person name="Chen H.Y."/>
            <person name="Chen S.E."/>
            <person name="Zhou L.G."/>
            <person name="Ni X.B."/>
            <person name="Tian J.H."/>
            <person name="Sheng Y."/>
            <person name="Liu T."/>
            <person name="Pan Y.S."/>
            <person name="Xia L.Y."/>
            <person name="Li J."/>
            <person name="Zhao F."/>
            <person name="Cao W.C."/>
        </authorList>
    </citation>
    <scope>NUCLEOTIDE SEQUENCE [LARGE SCALE GENOMIC DNA]</scope>
    <source>
        <strain evidence="1">HaeL-2018</strain>
    </source>
</reference>
<dbReference type="VEuPathDB" id="VectorBase:HLOH_049811"/>
<keyword evidence="2" id="KW-1185">Reference proteome</keyword>
<dbReference type="SUPFAM" id="SSF52047">
    <property type="entry name" value="RNI-like"/>
    <property type="match status" value="1"/>
</dbReference>
<protein>
    <submittedName>
        <fullName evidence="1">Uncharacterized protein</fullName>
    </submittedName>
</protein>
<dbReference type="OMA" id="FTHIWLH"/>
<name>A0A9J6FYC1_HAELO</name>
<dbReference type="OrthoDB" id="6496831at2759"/>
<dbReference type="AlphaFoldDB" id="A0A9J6FYC1"/>
<gene>
    <name evidence="1" type="ORF">HPB48_002710</name>
</gene>
<dbReference type="Gene3D" id="3.80.10.10">
    <property type="entry name" value="Ribonuclease Inhibitor"/>
    <property type="match status" value="1"/>
</dbReference>